<evidence type="ECO:0000256" key="6">
    <source>
        <dbReference type="SAM" id="MobiDB-lite"/>
    </source>
</evidence>
<keyword evidence="9" id="KW-1185">Reference proteome</keyword>
<evidence type="ECO:0000313" key="9">
    <source>
        <dbReference type="Proteomes" id="UP000789595"/>
    </source>
</evidence>
<comment type="subcellular location">
    <subcellularLocation>
        <location evidence="1">Membrane</location>
        <topology evidence="1">Single-pass type IV membrane protein</topology>
    </subcellularLocation>
</comment>
<accession>A0A8J2SNB5</accession>
<dbReference type="InterPro" id="IPR016763">
    <property type="entry name" value="VAP"/>
</dbReference>
<comment type="similarity">
    <text evidence="2">Belongs to the VAMP-associated protein (VAP) (TC 9.B.17) family.</text>
</comment>
<feature type="domain" description="MSP" evidence="7">
    <location>
        <begin position="8"/>
        <end position="146"/>
    </location>
</feature>
<keyword evidence="3" id="KW-0812">Transmembrane</keyword>
<dbReference type="InterPro" id="IPR013783">
    <property type="entry name" value="Ig-like_fold"/>
</dbReference>
<dbReference type="GO" id="GO:0061817">
    <property type="term" value="P:endoplasmic reticulum-plasma membrane tethering"/>
    <property type="evidence" value="ECO:0007669"/>
    <property type="project" value="TreeGrafter"/>
</dbReference>
<evidence type="ECO:0000259" key="7">
    <source>
        <dbReference type="PROSITE" id="PS50202"/>
    </source>
</evidence>
<dbReference type="SUPFAM" id="SSF49354">
    <property type="entry name" value="PapD-like"/>
    <property type="match status" value="1"/>
</dbReference>
<organism evidence="8 9">
    <name type="scientific">Pelagomonas calceolata</name>
    <dbReference type="NCBI Taxonomy" id="35677"/>
    <lineage>
        <taxon>Eukaryota</taxon>
        <taxon>Sar</taxon>
        <taxon>Stramenopiles</taxon>
        <taxon>Ochrophyta</taxon>
        <taxon>Pelagophyceae</taxon>
        <taxon>Pelagomonadales</taxon>
        <taxon>Pelagomonadaceae</taxon>
        <taxon>Pelagomonas</taxon>
    </lineage>
</organism>
<proteinExistence type="inferred from homology"/>
<dbReference type="EMBL" id="CAKKNE010000005">
    <property type="protein sequence ID" value="CAH0376393.1"/>
    <property type="molecule type" value="Genomic_DNA"/>
</dbReference>
<dbReference type="InterPro" id="IPR008962">
    <property type="entry name" value="PapD-like_sf"/>
</dbReference>
<protein>
    <recommendedName>
        <fullName evidence="7">MSP domain-containing protein</fullName>
    </recommendedName>
</protein>
<dbReference type="Gene3D" id="2.60.40.10">
    <property type="entry name" value="Immunoglobulins"/>
    <property type="match status" value="1"/>
</dbReference>
<evidence type="ECO:0000256" key="3">
    <source>
        <dbReference type="ARBA" id="ARBA00022692"/>
    </source>
</evidence>
<dbReference type="InterPro" id="IPR000535">
    <property type="entry name" value="MSP_dom"/>
</dbReference>
<dbReference type="GO" id="GO:0090158">
    <property type="term" value="P:endoplasmic reticulum membrane organization"/>
    <property type="evidence" value="ECO:0007669"/>
    <property type="project" value="TreeGrafter"/>
</dbReference>
<evidence type="ECO:0000256" key="4">
    <source>
        <dbReference type="ARBA" id="ARBA00022989"/>
    </source>
</evidence>
<dbReference type="PROSITE" id="PS50202">
    <property type="entry name" value="MSP"/>
    <property type="match status" value="1"/>
</dbReference>
<dbReference type="Pfam" id="PF00635">
    <property type="entry name" value="Motile_Sperm"/>
    <property type="match status" value="1"/>
</dbReference>
<feature type="region of interest" description="Disordered" evidence="6">
    <location>
        <begin position="217"/>
        <end position="251"/>
    </location>
</feature>
<name>A0A8J2SNB5_9STRA</name>
<dbReference type="GO" id="GO:0005789">
    <property type="term" value="C:endoplasmic reticulum membrane"/>
    <property type="evidence" value="ECO:0007669"/>
    <property type="project" value="InterPro"/>
</dbReference>
<comment type="caution">
    <text evidence="8">The sequence shown here is derived from an EMBL/GenBank/DDBJ whole genome shotgun (WGS) entry which is preliminary data.</text>
</comment>
<dbReference type="PANTHER" id="PTHR10809">
    <property type="entry name" value="VESICLE-ASSOCIATED MEMBRANE PROTEIN-ASSOCIATED PROTEIN"/>
    <property type="match status" value="1"/>
</dbReference>
<sequence length="282" mass="30797">MSMANSSDLIFSPRDTLTIRVSESEPAETALKISNPTSEHIAFKVKTTSPERYLVKPNHGLIRYGRQTEVTIIIVHTKKKDILTEALTSPANCRDKFLVQSLGIDAILADELESKTSLELADAITQLFVKKDKFKLQAKKLPVELLLDDPPRKDGSGVEKGHISVGKSPELTNSRLMPGTPEAMFAEIVALRKKYDDLVAFTVNLTAERDSMSLDLPNSHTCPEGVPQDKTASFGGSSLNAERRGMDSDMPPASSMTSVISISLISCLFGWCSSQLVRQCGS</sequence>
<feature type="region of interest" description="Disordered" evidence="6">
    <location>
        <begin position="152"/>
        <end position="176"/>
    </location>
</feature>
<gene>
    <name evidence="8" type="ORF">PECAL_5P09720</name>
</gene>
<dbReference type="GO" id="GO:0005886">
    <property type="term" value="C:plasma membrane"/>
    <property type="evidence" value="ECO:0007669"/>
    <property type="project" value="TreeGrafter"/>
</dbReference>
<keyword evidence="4" id="KW-1133">Transmembrane helix</keyword>
<keyword evidence="5" id="KW-0472">Membrane</keyword>
<evidence type="ECO:0000256" key="2">
    <source>
        <dbReference type="ARBA" id="ARBA00008932"/>
    </source>
</evidence>
<feature type="compositionally biased region" description="Basic and acidic residues" evidence="6">
    <location>
        <begin position="152"/>
        <end position="162"/>
    </location>
</feature>
<feature type="compositionally biased region" description="Polar residues" evidence="6">
    <location>
        <begin position="230"/>
        <end position="240"/>
    </location>
</feature>
<evidence type="ECO:0000256" key="1">
    <source>
        <dbReference type="ARBA" id="ARBA00004211"/>
    </source>
</evidence>
<dbReference type="OrthoDB" id="264603at2759"/>
<evidence type="ECO:0000313" key="8">
    <source>
        <dbReference type="EMBL" id="CAH0376393.1"/>
    </source>
</evidence>
<dbReference type="Proteomes" id="UP000789595">
    <property type="component" value="Unassembled WGS sequence"/>
</dbReference>
<dbReference type="PANTHER" id="PTHR10809:SF6">
    <property type="entry name" value="AT11025P-RELATED"/>
    <property type="match status" value="1"/>
</dbReference>
<dbReference type="AlphaFoldDB" id="A0A8J2SNB5"/>
<evidence type="ECO:0000256" key="5">
    <source>
        <dbReference type="ARBA" id="ARBA00023136"/>
    </source>
</evidence>
<reference evidence="8" key="1">
    <citation type="submission" date="2021-11" db="EMBL/GenBank/DDBJ databases">
        <authorList>
            <consortium name="Genoscope - CEA"/>
            <person name="William W."/>
        </authorList>
    </citation>
    <scope>NUCLEOTIDE SEQUENCE</scope>
</reference>